<dbReference type="InterPro" id="IPR020622">
    <property type="entry name" value="Ala_racemase_pyridoxalP-BS"/>
</dbReference>
<proteinExistence type="predicted"/>
<evidence type="ECO:0000256" key="5">
    <source>
        <dbReference type="ARBA" id="ARBA00037912"/>
    </source>
</evidence>
<gene>
    <name evidence="8" type="ORF">SAMN05421784_10526</name>
</gene>
<evidence type="ECO:0000313" key="8">
    <source>
        <dbReference type="EMBL" id="SFU38605.1"/>
    </source>
</evidence>
<dbReference type="Gene3D" id="3.20.20.10">
    <property type="entry name" value="Alanine racemase"/>
    <property type="match status" value="1"/>
</dbReference>
<dbReference type="GO" id="GO:0005829">
    <property type="term" value="C:cytosol"/>
    <property type="evidence" value="ECO:0007669"/>
    <property type="project" value="TreeGrafter"/>
</dbReference>
<accession>A0A1I7FR34</accession>
<dbReference type="SUPFAM" id="SSF51419">
    <property type="entry name" value="PLP-binding barrel"/>
    <property type="match status" value="1"/>
</dbReference>
<evidence type="ECO:0000256" key="3">
    <source>
        <dbReference type="ARBA" id="ARBA00022898"/>
    </source>
</evidence>
<keyword evidence="3" id="KW-0663">Pyridoxal phosphate</keyword>
<dbReference type="AlphaFoldDB" id="A0A1I7FR34"/>
<dbReference type="InterPro" id="IPR001608">
    <property type="entry name" value="Ala_racemase_N"/>
</dbReference>
<dbReference type="PROSITE" id="PS00395">
    <property type="entry name" value="ALANINE_RACEMASE"/>
    <property type="match status" value="1"/>
</dbReference>
<protein>
    <recommendedName>
        <fullName evidence="6">Alanine racemase, biosynthetic</fullName>
    </recommendedName>
</protein>
<comment type="pathway">
    <text evidence="2">Cell wall biogenesis; peptidoglycan biosynthesis.</text>
</comment>
<dbReference type="EMBL" id="FPBJ01000005">
    <property type="protein sequence ID" value="SFU38605.1"/>
    <property type="molecule type" value="Genomic_DNA"/>
</dbReference>
<keyword evidence="9" id="KW-1185">Reference proteome</keyword>
<evidence type="ECO:0000256" key="6">
    <source>
        <dbReference type="ARBA" id="ARBA00040297"/>
    </source>
</evidence>
<dbReference type="STRING" id="351659.SAMN05421784_10526"/>
<dbReference type="GO" id="GO:0030632">
    <property type="term" value="P:D-alanine biosynthetic process"/>
    <property type="evidence" value="ECO:0007669"/>
    <property type="project" value="TreeGrafter"/>
</dbReference>
<evidence type="ECO:0000256" key="4">
    <source>
        <dbReference type="ARBA" id="ARBA00023235"/>
    </source>
</evidence>
<dbReference type="InterPro" id="IPR029066">
    <property type="entry name" value="PLP-binding_barrel"/>
</dbReference>
<dbReference type="InterPro" id="IPR000821">
    <property type="entry name" value="Ala_racemase"/>
</dbReference>
<keyword evidence="4" id="KW-0413">Isomerase</keyword>
<evidence type="ECO:0000256" key="2">
    <source>
        <dbReference type="ARBA" id="ARBA00004752"/>
    </source>
</evidence>
<dbReference type="Pfam" id="PF01168">
    <property type="entry name" value="Ala_racemase_N"/>
    <property type="match status" value="1"/>
</dbReference>
<reference evidence="9" key="1">
    <citation type="submission" date="2016-10" db="EMBL/GenBank/DDBJ databases">
        <authorList>
            <person name="Varghese N."/>
            <person name="Submissions S."/>
        </authorList>
    </citation>
    <scope>NUCLEOTIDE SEQUENCE [LARGE SCALE GENOMIC DNA]</scope>
    <source>
        <strain evidence="9">DSM 18168</strain>
    </source>
</reference>
<sequence length="104" mass="11314">MKAATAVIDRRALRHNLQQVRVQAPGSNVIAVVKANAYGHGLLETAHTMEDADCFGVARIGYDYGGFRACVSGQSRGRGDPLGQRPACRKNCGTLWRQCLRVND</sequence>
<dbReference type="PANTHER" id="PTHR30511">
    <property type="entry name" value="ALANINE RACEMASE"/>
    <property type="match status" value="1"/>
</dbReference>
<organism evidence="8 9">
    <name type="scientific">Xenorhabdus koppenhoeferi</name>
    <dbReference type="NCBI Taxonomy" id="351659"/>
    <lineage>
        <taxon>Bacteria</taxon>
        <taxon>Pseudomonadati</taxon>
        <taxon>Pseudomonadota</taxon>
        <taxon>Gammaproteobacteria</taxon>
        <taxon>Enterobacterales</taxon>
        <taxon>Morganellaceae</taxon>
        <taxon>Xenorhabdus</taxon>
    </lineage>
</organism>
<dbReference type="GO" id="GO:0030170">
    <property type="term" value="F:pyridoxal phosphate binding"/>
    <property type="evidence" value="ECO:0007669"/>
    <property type="project" value="TreeGrafter"/>
</dbReference>
<dbReference type="GO" id="GO:0008784">
    <property type="term" value="F:alanine racemase activity"/>
    <property type="evidence" value="ECO:0007669"/>
    <property type="project" value="TreeGrafter"/>
</dbReference>
<dbReference type="PANTHER" id="PTHR30511:SF4">
    <property type="entry name" value="ALANINE RACEMASE, BIOSYNTHETIC"/>
    <property type="match status" value="1"/>
</dbReference>
<evidence type="ECO:0000313" key="9">
    <source>
        <dbReference type="Proteomes" id="UP000242496"/>
    </source>
</evidence>
<evidence type="ECO:0000259" key="7">
    <source>
        <dbReference type="Pfam" id="PF01168"/>
    </source>
</evidence>
<dbReference type="Proteomes" id="UP000242496">
    <property type="component" value="Unassembled WGS sequence"/>
</dbReference>
<comment type="cofactor">
    <cofactor evidence="1">
        <name>pyridoxal 5'-phosphate</name>
        <dbReference type="ChEBI" id="CHEBI:597326"/>
    </cofactor>
</comment>
<feature type="domain" description="Alanine racemase N-terminal" evidence="7">
    <location>
        <begin position="8"/>
        <end position="60"/>
    </location>
</feature>
<evidence type="ECO:0000256" key="1">
    <source>
        <dbReference type="ARBA" id="ARBA00001933"/>
    </source>
</evidence>
<comment type="pathway">
    <text evidence="5">Amino-acid biosynthesis; D-alanine biosynthesis; D-alanine from L-alanine: step 1/1.</text>
</comment>
<name>A0A1I7FR34_9GAMM</name>